<feature type="compositionally biased region" description="Basic and acidic residues" evidence="12">
    <location>
        <begin position="228"/>
        <end position="239"/>
    </location>
</feature>
<sequence>MADPTSAPQNGAPRATPKPQNPALRMLAAALQGLPNFRFRLPSRNWLIFLTVTGSFVGALIYDRREKKRVQEKWSNLVAHIAKQPLATNETRRKLTIFLAAPPGDGMMSARDHFREYVKPILVSGAVDYEVLEGRREGDIRAALAEKIRKSRQKAGEGPQLEEDDHEGSLRRVRELFGTHDEPSVKGDVVIGRHTWKEYIRGLHEGWLGPVTAPVVTESELLTSATEKSAESEFTHEASDDASPTAQDDKKDEKKKDEKKPEVKKAARPTPTYLLPSLYSSQELPPSLPDELQPSSPIAFPHILGFLNTPIRIKRFLTRRYLADSVGKDVAAIVLASSYRPYSNTHQPLSSEPHQSDSPTSTSSLSYEQQYVLDQEEKEWHKSVRKNLENPDVKEREWLDDVVIDSRIGSRMRRFILSPDEEKRAERIAQGKEWVLGEEKPTPVPIWKRLWRKYGWGEGDSQGKVIVGNIDNEDA</sequence>
<feature type="compositionally biased region" description="Low complexity" evidence="12">
    <location>
        <begin position="356"/>
        <end position="366"/>
    </location>
</feature>
<dbReference type="PANTHER" id="PTHR12358:SF101">
    <property type="entry name" value="MITOCHONDRIAL IMPORT INNER MEMBRANE TRANSLOCASE SUBUNIT TIM54"/>
    <property type="match status" value="1"/>
</dbReference>
<evidence type="ECO:0000256" key="9">
    <source>
        <dbReference type="ARBA" id="ARBA00023010"/>
    </source>
</evidence>
<evidence type="ECO:0000256" key="10">
    <source>
        <dbReference type="ARBA" id="ARBA00023128"/>
    </source>
</evidence>
<dbReference type="InterPro" id="IPR050187">
    <property type="entry name" value="Lipid_Phosphate_FormReg"/>
</dbReference>
<dbReference type="Proteomes" id="UP001219355">
    <property type="component" value="Chromosome 4"/>
</dbReference>
<name>A0AAF0ILG3_9EURO</name>
<feature type="compositionally biased region" description="Basic and acidic residues" evidence="12">
    <location>
        <begin position="247"/>
        <end position="265"/>
    </location>
</feature>
<evidence type="ECO:0000256" key="11">
    <source>
        <dbReference type="ARBA" id="ARBA00023136"/>
    </source>
</evidence>
<keyword evidence="14" id="KW-1185">Reference proteome</keyword>
<gene>
    <name evidence="13" type="ORF">PRK78_006218</name>
</gene>
<comment type="similarity">
    <text evidence="2">Belongs to the TIM54 family.</text>
</comment>
<comment type="subcellular location">
    <subcellularLocation>
        <location evidence="1">Mitochondrion inner membrane</location>
        <topology evidence="1">Single-pass membrane protein</topology>
    </subcellularLocation>
</comment>
<dbReference type="InterPro" id="IPR021056">
    <property type="entry name" value="Mt_import_IM_translocase_Tim54"/>
</dbReference>
<proteinExistence type="inferred from homology"/>
<organism evidence="13 14">
    <name type="scientific">Emydomyces testavorans</name>
    <dbReference type="NCBI Taxonomy" id="2070801"/>
    <lineage>
        <taxon>Eukaryota</taxon>
        <taxon>Fungi</taxon>
        <taxon>Dikarya</taxon>
        <taxon>Ascomycota</taxon>
        <taxon>Pezizomycotina</taxon>
        <taxon>Eurotiomycetes</taxon>
        <taxon>Eurotiomycetidae</taxon>
        <taxon>Onygenales</taxon>
        <taxon>Nannizziopsiaceae</taxon>
        <taxon>Emydomyces</taxon>
    </lineage>
</organism>
<dbReference type="PANTHER" id="PTHR12358">
    <property type="entry name" value="SPHINGOSINE KINASE"/>
    <property type="match status" value="1"/>
</dbReference>
<protein>
    <recommendedName>
        <fullName evidence="3">Mitochondrial import inner membrane translocase subunit TIM54</fullName>
    </recommendedName>
</protein>
<feature type="compositionally biased region" description="Polar residues" evidence="12">
    <location>
        <begin position="343"/>
        <end position="353"/>
    </location>
</feature>
<dbReference type="GO" id="GO:0015031">
    <property type="term" value="P:protein transport"/>
    <property type="evidence" value="ECO:0007669"/>
    <property type="project" value="UniProtKB-KW"/>
</dbReference>
<keyword evidence="9" id="KW-0811">Translocation</keyword>
<keyword evidence="7" id="KW-0653">Protein transport</keyword>
<feature type="region of interest" description="Disordered" evidence="12">
    <location>
        <begin position="1"/>
        <end position="20"/>
    </location>
</feature>
<evidence type="ECO:0000256" key="3">
    <source>
        <dbReference type="ARBA" id="ARBA00020796"/>
    </source>
</evidence>
<feature type="region of interest" description="Disordered" evidence="12">
    <location>
        <begin position="222"/>
        <end position="292"/>
    </location>
</feature>
<keyword evidence="4" id="KW-0813">Transport</keyword>
<evidence type="ECO:0000256" key="1">
    <source>
        <dbReference type="ARBA" id="ARBA00004434"/>
    </source>
</evidence>
<keyword evidence="8" id="KW-1133">Transmembrane helix</keyword>
<accession>A0AAF0ILG3</accession>
<dbReference type="GO" id="GO:0005743">
    <property type="term" value="C:mitochondrial inner membrane"/>
    <property type="evidence" value="ECO:0007669"/>
    <property type="project" value="UniProtKB-SubCell"/>
</dbReference>
<feature type="region of interest" description="Disordered" evidence="12">
    <location>
        <begin position="343"/>
        <end position="366"/>
    </location>
</feature>
<keyword evidence="10" id="KW-0496">Mitochondrion</keyword>
<evidence type="ECO:0000256" key="6">
    <source>
        <dbReference type="ARBA" id="ARBA00022792"/>
    </source>
</evidence>
<evidence type="ECO:0000256" key="5">
    <source>
        <dbReference type="ARBA" id="ARBA00022692"/>
    </source>
</evidence>
<keyword evidence="5" id="KW-0812">Transmembrane</keyword>
<evidence type="ECO:0000313" key="13">
    <source>
        <dbReference type="EMBL" id="WEW60731.1"/>
    </source>
</evidence>
<evidence type="ECO:0000313" key="14">
    <source>
        <dbReference type="Proteomes" id="UP001219355"/>
    </source>
</evidence>
<dbReference type="AlphaFoldDB" id="A0AAF0ILG3"/>
<keyword evidence="11" id="KW-0472">Membrane</keyword>
<keyword evidence="6" id="KW-0999">Mitochondrion inner membrane</keyword>
<dbReference type="EMBL" id="CP120630">
    <property type="protein sequence ID" value="WEW60731.1"/>
    <property type="molecule type" value="Genomic_DNA"/>
</dbReference>
<evidence type="ECO:0000256" key="12">
    <source>
        <dbReference type="SAM" id="MobiDB-lite"/>
    </source>
</evidence>
<reference evidence="13" key="1">
    <citation type="submission" date="2023-03" db="EMBL/GenBank/DDBJ databases">
        <title>Emydomyces testavorans Genome Sequence.</title>
        <authorList>
            <person name="Hoyer L."/>
        </authorList>
    </citation>
    <scope>NUCLEOTIDE SEQUENCE</scope>
    <source>
        <strain evidence="13">16-2883</strain>
    </source>
</reference>
<evidence type="ECO:0000256" key="2">
    <source>
        <dbReference type="ARBA" id="ARBA00006355"/>
    </source>
</evidence>
<evidence type="ECO:0000256" key="8">
    <source>
        <dbReference type="ARBA" id="ARBA00022989"/>
    </source>
</evidence>
<dbReference type="Pfam" id="PF11711">
    <property type="entry name" value="Tim54"/>
    <property type="match status" value="1"/>
</dbReference>
<evidence type="ECO:0000256" key="4">
    <source>
        <dbReference type="ARBA" id="ARBA00022448"/>
    </source>
</evidence>
<evidence type="ECO:0000256" key="7">
    <source>
        <dbReference type="ARBA" id="ARBA00022927"/>
    </source>
</evidence>